<dbReference type="EMBL" id="CP036426">
    <property type="protein sequence ID" value="QDV33419.1"/>
    <property type="molecule type" value="Genomic_DNA"/>
</dbReference>
<dbReference type="RefSeq" id="WP_145267805.1">
    <property type="nucleotide sequence ID" value="NZ_CP036426.1"/>
</dbReference>
<keyword evidence="8" id="KW-1185">Reference proteome</keyword>
<dbReference type="PRINTS" id="PR00081">
    <property type="entry name" value="GDHRDH"/>
</dbReference>
<accession>A0A518GXV4</accession>
<evidence type="ECO:0000259" key="6">
    <source>
        <dbReference type="SMART" id="SM00822"/>
    </source>
</evidence>
<dbReference type="Proteomes" id="UP000317835">
    <property type="component" value="Chromosome"/>
</dbReference>
<dbReference type="AlphaFoldDB" id="A0A518GXV4"/>
<dbReference type="Pfam" id="PF00106">
    <property type="entry name" value="adh_short"/>
    <property type="match status" value="1"/>
</dbReference>
<keyword evidence="2 7" id="KW-0560">Oxidoreductase</keyword>
<feature type="transmembrane region" description="Helical" evidence="5">
    <location>
        <begin position="314"/>
        <end position="332"/>
    </location>
</feature>
<dbReference type="KEGG" id="tpla:ElP_12900"/>
<proteinExistence type="inferred from homology"/>
<comment type="similarity">
    <text evidence="1 3">Belongs to the short-chain dehydrogenases/reductases (SDR) family.</text>
</comment>
<keyword evidence="5" id="KW-0472">Membrane</keyword>
<feature type="compositionally biased region" description="Basic and acidic residues" evidence="4">
    <location>
        <begin position="268"/>
        <end position="279"/>
    </location>
</feature>
<evidence type="ECO:0000256" key="5">
    <source>
        <dbReference type="SAM" id="Phobius"/>
    </source>
</evidence>
<evidence type="ECO:0000256" key="3">
    <source>
        <dbReference type="RuleBase" id="RU000363"/>
    </source>
</evidence>
<evidence type="ECO:0000313" key="8">
    <source>
        <dbReference type="Proteomes" id="UP000317835"/>
    </source>
</evidence>
<dbReference type="NCBIfam" id="NF005495">
    <property type="entry name" value="PRK07109.1"/>
    <property type="match status" value="1"/>
</dbReference>
<dbReference type="SMART" id="SM00822">
    <property type="entry name" value="PKS_KR"/>
    <property type="match status" value="1"/>
</dbReference>
<protein>
    <submittedName>
        <fullName evidence="7">Fatty acyl-CoA reductase</fullName>
        <ecNumber evidence="7">1.2.1.-</ecNumber>
    </submittedName>
</protein>
<dbReference type="SUPFAM" id="SSF51735">
    <property type="entry name" value="NAD(P)-binding Rossmann-fold domains"/>
    <property type="match status" value="1"/>
</dbReference>
<dbReference type="InterPro" id="IPR036291">
    <property type="entry name" value="NAD(P)-bd_dom_sf"/>
</dbReference>
<keyword evidence="5" id="KW-0812">Transmembrane</keyword>
<dbReference type="PANTHER" id="PTHR44196:SF1">
    <property type="entry name" value="DEHYDROGENASE_REDUCTASE SDR FAMILY MEMBER 7B"/>
    <property type="match status" value="1"/>
</dbReference>
<dbReference type="GO" id="GO:0016020">
    <property type="term" value="C:membrane"/>
    <property type="evidence" value="ECO:0007669"/>
    <property type="project" value="TreeGrafter"/>
</dbReference>
<gene>
    <name evidence="7" type="primary">acr1</name>
    <name evidence="7" type="ORF">ElP_12900</name>
</gene>
<dbReference type="PRINTS" id="PR00080">
    <property type="entry name" value="SDRFAMILY"/>
</dbReference>
<dbReference type="PANTHER" id="PTHR44196">
    <property type="entry name" value="DEHYDROGENASE/REDUCTASE SDR FAMILY MEMBER 7B"/>
    <property type="match status" value="1"/>
</dbReference>
<evidence type="ECO:0000313" key="7">
    <source>
        <dbReference type="EMBL" id="QDV33419.1"/>
    </source>
</evidence>
<dbReference type="InterPro" id="IPR057326">
    <property type="entry name" value="KR_dom"/>
</dbReference>
<feature type="domain" description="Ketoreductase" evidence="6">
    <location>
        <begin position="9"/>
        <end position="185"/>
    </location>
</feature>
<evidence type="ECO:0000256" key="2">
    <source>
        <dbReference type="ARBA" id="ARBA00023002"/>
    </source>
</evidence>
<reference evidence="7 8" key="1">
    <citation type="submission" date="2019-02" db="EMBL/GenBank/DDBJ databases">
        <title>Deep-cultivation of Planctomycetes and their phenomic and genomic characterization uncovers novel biology.</title>
        <authorList>
            <person name="Wiegand S."/>
            <person name="Jogler M."/>
            <person name="Boedeker C."/>
            <person name="Pinto D."/>
            <person name="Vollmers J."/>
            <person name="Rivas-Marin E."/>
            <person name="Kohn T."/>
            <person name="Peeters S.H."/>
            <person name="Heuer A."/>
            <person name="Rast P."/>
            <person name="Oberbeckmann S."/>
            <person name="Bunk B."/>
            <person name="Jeske O."/>
            <person name="Meyerdierks A."/>
            <person name="Storesund J.E."/>
            <person name="Kallscheuer N."/>
            <person name="Luecker S."/>
            <person name="Lage O.M."/>
            <person name="Pohl T."/>
            <person name="Merkel B.J."/>
            <person name="Hornburger P."/>
            <person name="Mueller R.-W."/>
            <person name="Bruemmer F."/>
            <person name="Labrenz M."/>
            <person name="Spormann A.M."/>
            <person name="Op den Camp H."/>
            <person name="Overmann J."/>
            <person name="Amann R."/>
            <person name="Jetten M.S.M."/>
            <person name="Mascher T."/>
            <person name="Medema M.H."/>
            <person name="Devos D.P."/>
            <person name="Kaster A.-K."/>
            <person name="Ovreas L."/>
            <person name="Rohde M."/>
            <person name="Galperin M.Y."/>
            <person name="Jogler C."/>
        </authorList>
    </citation>
    <scope>NUCLEOTIDE SEQUENCE [LARGE SCALE GENOMIC DNA]</scope>
    <source>
        <strain evidence="7 8">ElP</strain>
    </source>
</reference>
<name>A0A518GXV4_9BACT</name>
<keyword evidence="5" id="KW-1133">Transmembrane helix</keyword>
<dbReference type="Gene3D" id="3.40.50.720">
    <property type="entry name" value="NAD(P)-binding Rossmann-like Domain"/>
    <property type="match status" value="1"/>
</dbReference>
<dbReference type="GO" id="GO:0016491">
    <property type="term" value="F:oxidoreductase activity"/>
    <property type="evidence" value="ECO:0007669"/>
    <property type="project" value="UniProtKB-KW"/>
</dbReference>
<organism evidence="7 8">
    <name type="scientific">Tautonia plasticadhaerens</name>
    <dbReference type="NCBI Taxonomy" id="2527974"/>
    <lineage>
        <taxon>Bacteria</taxon>
        <taxon>Pseudomonadati</taxon>
        <taxon>Planctomycetota</taxon>
        <taxon>Planctomycetia</taxon>
        <taxon>Isosphaerales</taxon>
        <taxon>Isosphaeraceae</taxon>
        <taxon>Tautonia</taxon>
    </lineage>
</organism>
<sequence>MSSNGNRRRVVVITGASAGVGRATARAFADRGDAVGLIARGLDGLQAAREDVERRGAQALALPCDVADADAVEEAAGRVERELGPIDVWVNNAMLSVFSPIKEMKAEEYRRVTEVTYLGFVHGTLSALRRMLPRDRGKIIQVGSALAYRGIPLQSAYCGAKHAIQGFTDSLRAELIHDGSRVSVTSVHMPALNTPQFDWVKSRLPRQGQPVPPIFQPETAAEAIVWASGHDRRELFVGLPTYKAILGNKLVPGLGDWYLGKTGYDSQMRDEPADPDRPHNLWQPLPGDRGAHGSFDDRARPRRWQLRLSTHRNAILGGLALAGLIAAGAAFGPRSAIR</sequence>
<dbReference type="CDD" id="cd05360">
    <property type="entry name" value="SDR_c3"/>
    <property type="match status" value="1"/>
</dbReference>
<dbReference type="OrthoDB" id="9810734at2"/>
<dbReference type="EC" id="1.2.1.-" evidence="7"/>
<feature type="region of interest" description="Disordered" evidence="4">
    <location>
        <begin position="268"/>
        <end position="296"/>
    </location>
</feature>
<dbReference type="InterPro" id="IPR020904">
    <property type="entry name" value="Sc_DH/Rdtase_CS"/>
</dbReference>
<evidence type="ECO:0000256" key="4">
    <source>
        <dbReference type="SAM" id="MobiDB-lite"/>
    </source>
</evidence>
<dbReference type="InterPro" id="IPR002347">
    <property type="entry name" value="SDR_fam"/>
</dbReference>
<dbReference type="PROSITE" id="PS00061">
    <property type="entry name" value="ADH_SHORT"/>
    <property type="match status" value="1"/>
</dbReference>
<evidence type="ECO:0000256" key="1">
    <source>
        <dbReference type="ARBA" id="ARBA00006484"/>
    </source>
</evidence>